<dbReference type="GO" id="GO:0006351">
    <property type="term" value="P:DNA-templated transcription"/>
    <property type="evidence" value="ECO:0007669"/>
    <property type="project" value="InterPro"/>
</dbReference>
<evidence type="ECO:0000313" key="5">
    <source>
        <dbReference type="Proteomes" id="UP000294847"/>
    </source>
</evidence>
<dbReference type="CDD" id="cd00067">
    <property type="entry name" value="GAL4"/>
    <property type="match status" value="1"/>
</dbReference>
<evidence type="ECO:0000256" key="3">
    <source>
        <dbReference type="SAM" id="MobiDB-lite"/>
    </source>
</evidence>
<feature type="region of interest" description="Disordered" evidence="3">
    <location>
        <begin position="366"/>
        <end position="386"/>
    </location>
</feature>
<feature type="compositionally biased region" description="Low complexity" evidence="3">
    <location>
        <begin position="117"/>
        <end position="126"/>
    </location>
</feature>
<dbReference type="InterPro" id="IPR007219">
    <property type="entry name" value="XnlR_reg_dom"/>
</dbReference>
<dbReference type="PROSITE" id="PS00463">
    <property type="entry name" value="ZN2_CY6_FUNGAL_1"/>
    <property type="match status" value="1"/>
</dbReference>
<name>A0A4P7NQX6_PYROR</name>
<sequence>MTSILSPEVLPKPIRFVNNKGLPPSKRRRVNAACYTCRRRKTRCDGARPTCSTCTKNGHSCRGYGDAPDRKRDTAPSSGARRKYSVGPQDCGDEDEDEDEDEEDGIAEGCNAQRINQSATTSTQQSGSPLVDSSSNREHDESNRVPYFRYFGPTAIVPGFKQMVVNVPNPRRSRGGSLSGSSPTETRSQASHGILHQEDLAPENPEDLPIYDPNDPGATDPTIIRLIDTFFTHLGCNYPFLRREKFLKMVGEKRVEPILLDAILALAARFHKKKDDREAMGHFYAQRAKMATVDPFPCPTVGAVQAYLLLAYESFGQDQDSALWAYLQLAIGMSIDIGLPRKDGVKYQGEKDPWYTLACIPKYDEAEQGHDKRDNGEGTLSPEEQAEVEQERINTFWAVFVLDRVISSGTGRPVRFKDEDFEIPLPEPSLISGNGWPAPFPDFIGIIHLYGRVSDVLNNVRNPKELAGESIQENLSSLVQELTLLHQRLDTRLHFNAVNFQEYSRAGQGTTFILLHLWFHTLIIILHQPAVIFGAVGQIDDLLPNGREVAISSARSIADILSFAELIDSRSVIGNPFTSQPMYIAACAFLMQSGAAQSSAPSQTDTGPAGLTKGFCFGAKEKEAKQPSSLLAFGANQNYQRCYKSLQQLQSYWGGVRYILTALDQKSKGIWDCETYTLEEYAMTKKISGRRSSSLGRLPREFEIPSTPNVPPMVGFSLTGTTNSPNSSLTWVYQNQAYAAMSLQGQQHVRHRSGSSAHQREIPTGAATSTEPEPSYDSASQPPVVPAPLTPPLGNMAYDPLRNEPPHAIYTSAYPQAPVSAMRFSPVSAANVPPKPRLRQKRRSMSSFNSPRAATSAKEPSRSRLPSGDPVNDRHLHLNLHRQLDSSPEGTSQTSPTSNITGNNIYTAPARSSVAGYEPSLMTSGGRSSSATPSGPADQQPAKFEHPQPGEYSSPIVQTAGIATPNGGYYPQLSDLTFDSREITWGQDPTEAMAPWLVEYFSTNDILGLLHASGGGEENNGG</sequence>
<gene>
    <name evidence="4" type="ORF">PoMZ_06512</name>
</gene>
<dbReference type="GO" id="GO:0000981">
    <property type="term" value="F:DNA-binding transcription factor activity, RNA polymerase II-specific"/>
    <property type="evidence" value="ECO:0007669"/>
    <property type="project" value="InterPro"/>
</dbReference>
<feature type="region of interest" description="Disordered" evidence="3">
    <location>
        <begin position="827"/>
        <end position="960"/>
    </location>
</feature>
<keyword evidence="1" id="KW-0479">Metal-binding</keyword>
<dbReference type="InterPro" id="IPR001138">
    <property type="entry name" value="Zn2Cys6_DnaBD"/>
</dbReference>
<keyword evidence="2" id="KW-0539">Nucleus</keyword>
<dbReference type="Pfam" id="PF04082">
    <property type="entry name" value="Fungal_trans"/>
    <property type="match status" value="1"/>
</dbReference>
<dbReference type="InterPro" id="IPR036864">
    <property type="entry name" value="Zn2-C6_fun-type_DNA-bd_sf"/>
</dbReference>
<evidence type="ECO:0000256" key="1">
    <source>
        <dbReference type="ARBA" id="ARBA00022723"/>
    </source>
</evidence>
<feature type="compositionally biased region" description="Acidic residues" evidence="3">
    <location>
        <begin position="91"/>
        <end position="106"/>
    </location>
</feature>
<dbReference type="AlphaFoldDB" id="A0A4P7NQX6"/>
<dbReference type="GO" id="GO:0008270">
    <property type="term" value="F:zinc ion binding"/>
    <property type="evidence" value="ECO:0007669"/>
    <property type="project" value="InterPro"/>
</dbReference>
<dbReference type="SMART" id="SM00906">
    <property type="entry name" value="Fungal_trans"/>
    <property type="match status" value="1"/>
</dbReference>
<proteinExistence type="predicted"/>
<dbReference type="SMART" id="SM00066">
    <property type="entry name" value="GAL4"/>
    <property type="match status" value="1"/>
</dbReference>
<dbReference type="EMBL" id="CP034209">
    <property type="protein sequence ID" value="QBZ64811.1"/>
    <property type="molecule type" value="Genomic_DNA"/>
</dbReference>
<evidence type="ECO:0000313" key="4">
    <source>
        <dbReference type="EMBL" id="QBZ64811.1"/>
    </source>
</evidence>
<dbReference type="CDD" id="cd12148">
    <property type="entry name" value="fungal_TF_MHR"/>
    <property type="match status" value="1"/>
</dbReference>
<dbReference type="PANTHER" id="PTHR47783">
    <property type="entry name" value="ZN(II)2CYS6 TRANSCRIPTION FACTOR (EUROFUNG)-RELATED"/>
    <property type="match status" value="1"/>
</dbReference>
<dbReference type="PROSITE" id="PS50048">
    <property type="entry name" value="ZN2_CY6_FUNGAL_2"/>
    <property type="match status" value="1"/>
</dbReference>
<accession>A0A4P7NQX6</accession>
<dbReference type="Proteomes" id="UP000294847">
    <property type="component" value="Chromosome 6"/>
</dbReference>
<dbReference type="Gene3D" id="4.10.240.10">
    <property type="entry name" value="Zn(2)-C6 fungal-type DNA-binding domain"/>
    <property type="match status" value="1"/>
</dbReference>
<feature type="region of interest" description="Disordered" evidence="3">
    <location>
        <begin position="745"/>
        <end position="800"/>
    </location>
</feature>
<dbReference type="SUPFAM" id="SSF57701">
    <property type="entry name" value="Zn2/Cys6 DNA-binding domain"/>
    <property type="match status" value="1"/>
</dbReference>
<feature type="compositionally biased region" description="Polar residues" evidence="3">
    <location>
        <begin position="885"/>
        <end position="906"/>
    </location>
</feature>
<evidence type="ECO:0000256" key="2">
    <source>
        <dbReference type="ARBA" id="ARBA00023242"/>
    </source>
</evidence>
<protein>
    <submittedName>
        <fullName evidence="4">Uncharacterized protein</fullName>
    </submittedName>
</protein>
<feature type="compositionally biased region" description="Polar residues" evidence="3">
    <location>
        <begin position="766"/>
        <end position="781"/>
    </location>
</feature>
<organism evidence="4 5">
    <name type="scientific">Pyricularia oryzae</name>
    <name type="common">Rice blast fungus</name>
    <name type="synonym">Magnaporthe oryzae</name>
    <dbReference type="NCBI Taxonomy" id="318829"/>
    <lineage>
        <taxon>Eukaryota</taxon>
        <taxon>Fungi</taxon>
        <taxon>Dikarya</taxon>
        <taxon>Ascomycota</taxon>
        <taxon>Pezizomycotina</taxon>
        <taxon>Sordariomycetes</taxon>
        <taxon>Sordariomycetidae</taxon>
        <taxon>Magnaporthales</taxon>
        <taxon>Pyriculariaceae</taxon>
        <taxon>Pyricularia</taxon>
    </lineage>
</organism>
<feature type="compositionally biased region" description="Basic and acidic residues" evidence="3">
    <location>
        <begin position="366"/>
        <end position="376"/>
    </location>
</feature>
<reference evidence="4 5" key="1">
    <citation type="journal article" date="2019" name="Mol. Biol. Evol.">
        <title>Blast fungal genomes show frequent chromosomal changes, gene gains and losses, and effector gene turnover.</title>
        <authorList>
            <person name="Gomez Luciano L.B."/>
            <person name="Jason Tsai I."/>
            <person name="Chuma I."/>
            <person name="Tosa Y."/>
            <person name="Chen Y.H."/>
            <person name="Li J.Y."/>
            <person name="Li M.Y."/>
            <person name="Jade Lu M.Y."/>
            <person name="Nakayashiki H."/>
            <person name="Li W.H."/>
        </authorList>
    </citation>
    <scope>NUCLEOTIDE SEQUENCE [LARGE SCALE GENOMIC DNA]</scope>
    <source>
        <strain evidence="4">MZ5-1-6</strain>
    </source>
</reference>
<dbReference type="GO" id="GO:0003677">
    <property type="term" value="F:DNA binding"/>
    <property type="evidence" value="ECO:0007669"/>
    <property type="project" value="InterPro"/>
</dbReference>
<dbReference type="Pfam" id="PF00172">
    <property type="entry name" value="Zn_clus"/>
    <property type="match status" value="1"/>
</dbReference>
<feature type="compositionally biased region" description="Polar residues" evidence="3">
    <location>
        <begin position="921"/>
        <end position="933"/>
    </location>
</feature>
<feature type="region of interest" description="Disordered" evidence="3">
    <location>
        <begin position="60"/>
        <end position="142"/>
    </location>
</feature>
<dbReference type="PANTHER" id="PTHR47783:SF1">
    <property type="entry name" value="ZN(II)2CYS6 TRANSCRIPTION FACTOR (EUROFUNG)"/>
    <property type="match status" value="1"/>
</dbReference>
<feature type="region of interest" description="Disordered" evidence="3">
    <location>
        <begin position="166"/>
        <end position="192"/>
    </location>
</feature>